<dbReference type="Pfam" id="PF22422">
    <property type="entry name" value="MGH1-like_GH"/>
    <property type="match status" value="1"/>
</dbReference>
<keyword evidence="1" id="KW-0732">Signal</keyword>
<gene>
    <name evidence="4" type="ORF">WJX73_005141</name>
</gene>
<dbReference type="InterPro" id="IPR005194">
    <property type="entry name" value="Glyco_hydro_65_C"/>
</dbReference>
<dbReference type="Pfam" id="PF03633">
    <property type="entry name" value="Glyco_hydro_65C"/>
    <property type="match status" value="1"/>
</dbReference>
<evidence type="ECO:0000259" key="2">
    <source>
        <dbReference type="Pfam" id="PF03633"/>
    </source>
</evidence>
<dbReference type="InterPro" id="IPR012341">
    <property type="entry name" value="6hp_glycosidase-like_sf"/>
</dbReference>
<proteinExistence type="predicted"/>
<name>A0AAW1PYY4_9CHLO</name>
<comment type="caution">
    <text evidence="4">The sequence shown here is derived from an EMBL/GenBank/DDBJ whole genome shotgun (WGS) entry which is preliminary data.</text>
</comment>
<keyword evidence="5" id="KW-1185">Reference proteome</keyword>
<reference evidence="4 5" key="1">
    <citation type="journal article" date="2024" name="Nat. Commun.">
        <title>Phylogenomics reveals the evolutionary origins of lichenization in chlorophyte algae.</title>
        <authorList>
            <person name="Puginier C."/>
            <person name="Libourel C."/>
            <person name="Otte J."/>
            <person name="Skaloud P."/>
            <person name="Haon M."/>
            <person name="Grisel S."/>
            <person name="Petersen M."/>
            <person name="Berrin J.G."/>
            <person name="Delaux P.M."/>
            <person name="Dal Grande F."/>
            <person name="Keller J."/>
        </authorList>
    </citation>
    <scope>NUCLEOTIDE SEQUENCE [LARGE SCALE GENOMIC DNA]</scope>
    <source>
        <strain evidence="4 5">SAG 2036</strain>
    </source>
</reference>
<dbReference type="Gene3D" id="1.50.10.10">
    <property type="match status" value="1"/>
</dbReference>
<feature type="chain" id="PRO_5043968382" evidence="1">
    <location>
        <begin position="26"/>
        <end position="562"/>
    </location>
</feature>
<accession>A0AAW1PYY4</accession>
<dbReference type="InterPro" id="IPR008928">
    <property type="entry name" value="6-hairpin_glycosidase_sf"/>
</dbReference>
<feature type="domain" description="Glycoside hydrolase family 65 C-terminal" evidence="2">
    <location>
        <begin position="487"/>
        <end position="540"/>
    </location>
</feature>
<dbReference type="AlphaFoldDB" id="A0AAW1PYY4"/>
<dbReference type="InterPro" id="IPR054491">
    <property type="entry name" value="MGH1-like_GH"/>
</dbReference>
<evidence type="ECO:0000313" key="4">
    <source>
        <dbReference type="EMBL" id="KAK9815025.1"/>
    </source>
</evidence>
<dbReference type="SUPFAM" id="SSF48208">
    <property type="entry name" value="Six-hairpin glycosidases"/>
    <property type="match status" value="1"/>
</dbReference>
<feature type="signal peptide" evidence="1">
    <location>
        <begin position="1"/>
        <end position="25"/>
    </location>
</feature>
<organism evidence="4 5">
    <name type="scientific">Symbiochloris irregularis</name>
    <dbReference type="NCBI Taxonomy" id="706552"/>
    <lineage>
        <taxon>Eukaryota</taxon>
        <taxon>Viridiplantae</taxon>
        <taxon>Chlorophyta</taxon>
        <taxon>core chlorophytes</taxon>
        <taxon>Trebouxiophyceae</taxon>
        <taxon>Trebouxiales</taxon>
        <taxon>Trebouxiaceae</taxon>
        <taxon>Symbiochloris</taxon>
    </lineage>
</organism>
<dbReference type="EMBL" id="JALJOQ010000001">
    <property type="protein sequence ID" value="KAK9815025.1"/>
    <property type="molecule type" value="Genomic_DNA"/>
</dbReference>
<dbReference type="Proteomes" id="UP001465755">
    <property type="component" value="Unassembled WGS sequence"/>
</dbReference>
<sequence length="562" mass="64013">MSRSLLWRSALIFLIWVLLNSIVCAEAHSASNKLRNWFRARRGGHFQVLDPKAFRKLLGDDWKWAASTIPFFESEDQDITAAYYFRWSVYRKHIQVHPEVGHIITEFLPDVNWAGPYNTIVAAAGHHIYEGRWLRDSAILDDYSRFWLWPWARTREYTAWLGDAMLARAQVLGGLHLLRELLPGLVKNFRAWQASSWVKDAGCFWSGDTQDGGEDSISGNGCRVSINAIMYGELSAIARMQELLGMHAESAGNLKEAAQLRDSALKLLWNPDIQFLGTYKAQPPSTRGPTNSRCAGAPEWPEGEVVPVRESMALSTPYFFNMVPANASHLHAMWNQVWDKDGFAAKWGPRTAERRSPHYNFTCDHPCTWNGPSWPFETSKLIAALANVLNYFPEQVNVSSRQWYELMAQYARAHTRSHPVQPSDVSGKAVPPHPWISEDIHPDMGYWVARDYMLRHGEADWRRGYSYLHSTFCDLVITGLVGLRPRADDLLVVSPLVPDDIGWFALDSLLYHGFNLAIVWDRTGERYGRGSGLSVWADGRLLARSLKMQRLEVHLTDRTELS</sequence>
<feature type="domain" description="Mannosylglycerate hydrolase MGH1-like glycoside hydrolase" evidence="3">
    <location>
        <begin position="117"/>
        <end position="470"/>
    </location>
</feature>
<protein>
    <submittedName>
        <fullName evidence="4">Uncharacterized protein</fullName>
    </submittedName>
</protein>
<dbReference type="GO" id="GO:0005975">
    <property type="term" value="P:carbohydrate metabolic process"/>
    <property type="evidence" value="ECO:0007669"/>
    <property type="project" value="InterPro"/>
</dbReference>
<evidence type="ECO:0000256" key="1">
    <source>
        <dbReference type="SAM" id="SignalP"/>
    </source>
</evidence>
<evidence type="ECO:0000259" key="3">
    <source>
        <dbReference type="Pfam" id="PF22422"/>
    </source>
</evidence>
<evidence type="ECO:0000313" key="5">
    <source>
        <dbReference type="Proteomes" id="UP001465755"/>
    </source>
</evidence>